<keyword evidence="2" id="KW-1185">Reference proteome</keyword>
<feature type="non-terminal residue" evidence="1">
    <location>
        <position position="1"/>
    </location>
</feature>
<dbReference type="Gene3D" id="3.30.70.270">
    <property type="match status" value="1"/>
</dbReference>
<comment type="caution">
    <text evidence="1">The sequence shown here is derived from an EMBL/GenBank/DDBJ whole genome shotgun (WGS) entry which is preliminary data.</text>
</comment>
<dbReference type="Proteomes" id="UP000257109">
    <property type="component" value="Unassembled WGS sequence"/>
</dbReference>
<gene>
    <name evidence="1" type="ORF">CR513_35817</name>
</gene>
<evidence type="ECO:0000313" key="2">
    <source>
        <dbReference type="Proteomes" id="UP000257109"/>
    </source>
</evidence>
<name>A0A371FY76_MUCPR</name>
<organism evidence="1 2">
    <name type="scientific">Mucuna pruriens</name>
    <name type="common">Velvet bean</name>
    <name type="synonym">Dolichos pruriens</name>
    <dbReference type="NCBI Taxonomy" id="157652"/>
    <lineage>
        <taxon>Eukaryota</taxon>
        <taxon>Viridiplantae</taxon>
        <taxon>Streptophyta</taxon>
        <taxon>Embryophyta</taxon>
        <taxon>Tracheophyta</taxon>
        <taxon>Spermatophyta</taxon>
        <taxon>Magnoliopsida</taxon>
        <taxon>eudicotyledons</taxon>
        <taxon>Gunneridae</taxon>
        <taxon>Pentapetalae</taxon>
        <taxon>rosids</taxon>
        <taxon>fabids</taxon>
        <taxon>Fabales</taxon>
        <taxon>Fabaceae</taxon>
        <taxon>Papilionoideae</taxon>
        <taxon>50 kb inversion clade</taxon>
        <taxon>NPAAA clade</taxon>
        <taxon>indigoferoid/millettioid clade</taxon>
        <taxon>Phaseoleae</taxon>
        <taxon>Mucuna</taxon>
    </lineage>
</organism>
<dbReference type="AlphaFoldDB" id="A0A371FY76"/>
<dbReference type="InterPro" id="IPR043128">
    <property type="entry name" value="Rev_trsase/Diguanyl_cyclase"/>
</dbReference>
<proteinExistence type="predicted"/>
<sequence length="84" mass="10077">MENNLLDQVWFVRMACHAIWANKCPEYIHKTHEPRSKKSHWMIHDVQHVLKLLKDESLYVNLEKFTFCTQEVAFLEFGMGSKRL</sequence>
<accession>A0A371FY76</accession>
<evidence type="ECO:0000313" key="1">
    <source>
        <dbReference type="EMBL" id="RDX83289.1"/>
    </source>
</evidence>
<protein>
    <submittedName>
        <fullName evidence="1">Uncharacterized protein</fullName>
    </submittedName>
</protein>
<dbReference type="EMBL" id="QJKJ01007397">
    <property type="protein sequence ID" value="RDX83289.1"/>
    <property type="molecule type" value="Genomic_DNA"/>
</dbReference>
<reference evidence="1" key="1">
    <citation type="submission" date="2018-05" db="EMBL/GenBank/DDBJ databases">
        <title>Draft genome of Mucuna pruriens seed.</title>
        <authorList>
            <person name="Nnadi N.E."/>
            <person name="Vos R."/>
            <person name="Hasami M.H."/>
            <person name="Devisetty U.K."/>
            <person name="Aguiy J.C."/>
        </authorList>
    </citation>
    <scope>NUCLEOTIDE SEQUENCE [LARGE SCALE GENOMIC DNA]</scope>
    <source>
        <strain evidence="1">JCA_2017</strain>
    </source>
</reference>